<feature type="non-terminal residue" evidence="1">
    <location>
        <position position="62"/>
    </location>
</feature>
<accession>A0A382CMI8</accession>
<reference evidence="1" key="1">
    <citation type="submission" date="2018-05" db="EMBL/GenBank/DDBJ databases">
        <authorList>
            <person name="Lanie J.A."/>
            <person name="Ng W.-L."/>
            <person name="Kazmierczak K.M."/>
            <person name="Andrzejewski T.M."/>
            <person name="Davidsen T.M."/>
            <person name="Wayne K.J."/>
            <person name="Tettelin H."/>
            <person name="Glass J.I."/>
            <person name="Rusch D."/>
            <person name="Podicherti R."/>
            <person name="Tsui H.-C.T."/>
            <person name="Winkler M.E."/>
        </authorList>
    </citation>
    <scope>NUCLEOTIDE SEQUENCE</scope>
</reference>
<sequence length="62" mass="7517">MNRKIIQKSGHDIELTFICRKRNDQFAQPIINFLKKHIQIQEIYPNSSFGFWRNNIQGKIIW</sequence>
<evidence type="ECO:0000313" key="1">
    <source>
        <dbReference type="EMBL" id="SVB27285.1"/>
    </source>
</evidence>
<proteinExistence type="predicted"/>
<protein>
    <submittedName>
        <fullName evidence="1">Uncharacterized protein</fullName>
    </submittedName>
</protein>
<gene>
    <name evidence="1" type="ORF">METZ01_LOCUS180139</name>
</gene>
<dbReference type="AlphaFoldDB" id="A0A382CMI8"/>
<dbReference type="EMBL" id="UINC01035220">
    <property type="protein sequence ID" value="SVB27285.1"/>
    <property type="molecule type" value="Genomic_DNA"/>
</dbReference>
<name>A0A382CMI8_9ZZZZ</name>
<organism evidence="1">
    <name type="scientific">marine metagenome</name>
    <dbReference type="NCBI Taxonomy" id="408172"/>
    <lineage>
        <taxon>unclassified sequences</taxon>
        <taxon>metagenomes</taxon>
        <taxon>ecological metagenomes</taxon>
    </lineage>
</organism>